<keyword evidence="1 2" id="KW-0694">RNA-binding</keyword>
<sequence length="389" mass="42820">MAAKPSTLTYLLIQQHLLRHAKPKSPVCQFRRSFSLLIHKPNQDRPFPSFFSPTSSSLPLQSPHISLSSLLVPKYLSSACEPEQDKDNVSLLPSHSVKNDEEEEDGSDRTLVSTREIRRSSEEVIAESSPMKLSAKEKKKLASYAHSLGDKLKCQLVGKSGVTDSVVFSVLETLEKNELLKVKIHRTCPGTLEDMILHLEEATGSVVVGKIGRTVILYRPSPTKLRRISISNILGQYQQQVFDSIQPPGDSKSLSSFLDTSKFNPTSKIPGGFSLRKRNQLRGFGKGIKCSLKVQQQQPPPPSKSSLFDFWNVVVGSQNYIMDALVGLIVSLYLIVPEISIPGQEEEGEGLTLVFLGDQGVGKTSIITSCTVTSTTVIRFLISPSTLID</sequence>
<dbReference type="PANTHER" id="PTHR47714">
    <property type="entry name" value="CRS1/YHBY DOMAIN CONTAINING PROTEIN, EXPRESSED"/>
    <property type="match status" value="1"/>
</dbReference>
<dbReference type="SMART" id="SM01103">
    <property type="entry name" value="CRS1_YhbY"/>
    <property type="match status" value="1"/>
</dbReference>
<evidence type="ECO:0000259" key="4">
    <source>
        <dbReference type="PROSITE" id="PS51295"/>
    </source>
</evidence>
<proteinExistence type="predicted"/>
<evidence type="ECO:0000256" key="1">
    <source>
        <dbReference type="ARBA" id="ARBA00022884"/>
    </source>
</evidence>
<dbReference type="SUPFAM" id="SSF75471">
    <property type="entry name" value="YhbY-like"/>
    <property type="match status" value="1"/>
</dbReference>
<dbReference type="Proteomes" id="UP000824890">
    <property type="component" value="Unassembled WGS sequence"/>
</dbReference>
<feature type="domain" description="CRM" evidence="4">
    <location>
        <begin position="131"/>
        <end position="230"/>
    </location>
</feature>
<evidence type="ECO:0000256" key="3">
    <source>
        <dbReference type="SAM" id="MobiDB-lite"/>
    </source>
</evidence>
<dbReference type="PANTHER" id="PTHR47714:SF2">
    <property type="entry name" value="CRM DOMAIN-CONTAINING PROTEIN"/>
    <property type="match status" value="1"/>
</dbReference>
<dbReference type="PROSITE" id="PS51295">
    <property type="entry name" value="CRM"/>
    <property type="match status" value="1"/>
</dbReference>
<keyword evidence="6" id="KW-1185">Reference proteome</keyword>
<organism evidence="5 6">
    <name type="scientific">Brassica napus</name>
    <name type="common">Rape</name>
    <dbReference type="NCBI Taxonomy" id="3708"/>
    <lineage>
        <taxon>Eukaryota</taxon>
        <taxon>Viridiplantae</taxon>
        <taxon>Streptophyta</taxon>
        <taxon>Embryophyta</taxon>
        <taxon>Tracheophyta</taxon>
        <taxon>Spermatophyta</taxon>
        <taxon>Magnoliopsida</taxon>
        <taxon>eudicotyledons</taxon>
        <taxon>Gunneridae</taxon>
        <taxon>Pentapetalae</taxon>
        <taxon>rosids</taxon>
        <taxon>malvids</taxon>
        <taxon>Brassicales</taxon>
        <taxon>Brassicaceae</taxon>
        <taxon>Brassiceae</taxon>
        <taxon>Brassica</taxon>
    </lineage>
</organism>
<evidence type="ECO:0000256" key="2">
    <source>
        <dbReference type="PROSITE-ProRule" id="PRU00626"/>
    </source>
</evidence>
<accession>A0ABQ8DJP4</accession>
<dbReference type="InterPro" id="IPR035920">
    <property type="entry name" value="YhbY-like_sf"/>
</dbReference>
<feature type="region of interest" description="Disordered" evidence="3">
    <location>
        <begin position="83"/>
        <end position="110"/>
    </location>
</feature>
<evidence type="ECO:0000313" key="6">
    <source>
        <dbReference type="Proteomes" id="UP000824890"/>
    </source>
</evidence>
<dbReference type="Gene3D" id="3.30.110.60">
    <property type="entry name" value="YhbY-like"/>
    <property type="match status" value="1"/>
</dbReference>
<comment type="caution">
    <text evidence="5">The sequence shown here is derived from an EMBL/GenBank/DDBJ whole genome shotgun (WGS) entry which is preliminary data.</text>
</comment>
<dbReference type="Pfam" id="PF01985">
    <property type="entry name" value="CRS1_YhbY"/>
    <property type="match status" value="1"/>
</dbReference>
<evidence type="ECO:0000313" key="5">
    <source>
        <dbReference type="EMBL" id="KAH0929567.1"/>
    </source>
</evidence>
<reference evidence="5 6" key="1">
    <citation type="submission" date="2021-05" db="EMBL/GenBank/DDBJ databases">
        <title>Genome Assembly of Synthetic Allotetraploid Brassica napus Reveals Homoeologous Exchanges between Subgenomes.</title>
        <authorList>
            <person name="Davis J.T."/>
        </authorList>
    </citation>
    <scope>NUCLEOTIDE SEQUENCE [LARGE SCALE GENOMIC DNA]</scope>
    <source>
        <strain evidence="6">cv. Da-Ae</strain>
        <tissue evidence="5">Seedling</tissue>
    </source>
</reference>
<name>A0ABQ8DJP4_BRANA</name>
<gene>
    <name evidence="5" type="ORF">HID58_015294</name>
</gene>
<dbReference type="InterPro" id="IPR001890">
    <property type="entry name" value="RNA-binding_CRM"/>
</dbReference>
<dbReference type="EMBL" id="JAGKQM010000004">
    <property type="protein sequence ID" value="KAH0929567.1"/>
    <property type="molecule type" value="Genomic_DNA"/>
</dbReference>
<protein>
    <recommendedName>
        <fullName evidence="4">CRM domain-containing protein</fullName>
    </recommendedName>
</protein>